<feature type="coiled-coil region" evidence="1">
    <location>
        <begin position="241"/>
        <end position="268"/>
    </location>
</feature>
<accession>A0ABN4V2P6</accession>
<evidence type="ECO:0000256" key="1">
    <source>
        <dbReference type="SAM" id="Coils"/>
    </source>
</evidence>
<dbReference type="SUPFAM" id="SSF52540">
    <property type="entry name" value="P-loop containing nucleoside triphosphate hydrolases"/>
    <property type="match status" value="1"/>
</dbReference>
<evidence type="ECO:0000313" key="4">
    <source>
        <dbReference type="Proteomes" id="UP000185490"/>
    </source>
</evidence>
<dbReference type="PANTHER" id="PTHR43581:SF4">
    <property type="entry name" value="ATP_GTP PHOSPHATASE"/>
    <property type="match status" value="1"/>
</dbReference>
<evidence type="ECO:0000259" key="2">
    <source>
        <dbReference type="Pfam" id="PF13175"/>
    </source>
</evidence>
<dbReference type="RefSeq" id="WP_012057307.1">
    <property type="nucleotide sequence ID" value="NZ_CP007389.1"/>
</dbReference>
<feature type="domain" description="Endonuclease GajA/Old nuclease/RecF-like AAA" evidence="2">
    <location>
        <begin position="1"/>
        <end position="385"/>
    </location>
</feature>
<reference evidence="3 4" key="1">
    <citation type="submission" date="2014-02" db="EMBL/GenBank/DDBJ databases">
        <title>Diversity of Thermotogales isolates from hydrothermal vents.</title>
        <authorList>
            <person name="Haverkamp T.H.A."/>
            <person name="Lossouarn J."/>
            <person name="Geslin C."/>
            <person name="Nesbo C.L."/>
        </authorList>
    </citation>
    <scope>NUCLEOTIDE SEQUENCE [LARGE SCALE GENOMIC DNA]</scope>
    <source>
        <strain evidence="3 4">431</strain>
    </source>
</reference>
<name>A0ABN4V2P6_9BACT</name>
<dbReference type="EMBL" id="CP007389">
    <property type="protein sequence ID" value="APT74057.1"/>
    <property type="molecule type" value="Genomic_DNA"/>
</dbReference>
<evidence type="ECO:0000313" key="3">
    <source>
        <dbReference type="EMBL" id="APT74057.1"/>
    </source>
</evidence>
<protein>
    <submittedName>
        <fullName evidence="3">ATP/GTP-binding protein</fullName>
    </submittedName>
</protein>
<dbReference type="PANTHER" id="PTHR43581">
    <property type="entry name" value="ATP/GTP PHOSPHATASE"/>
    <property type="match status" value="1"/>
</dbReference>
<dbReference type="InterPro" id="IPR027417">
    <property type="entry name" value="P-loop_NTPase"/>
</dbReference>
<dbReference type="Pfam" id="PF13175">
    <property type="entry name" value="AAA_15"/>
    <property type="match status" value="1"/>
</dbReference>
<keyword evidence="4" id="KW-1185">Reference proteome</keyword>
<organism evidence="3 4">
    <name type="scientific">Thermosipho melanesiensis</name>
    <dbReference type="NCBI Taxonomy" id="46541"/>
    <lineage>
        <taxon>Bacteria</taxon>
        <taxon>Thermotogati</taxon>
        <taxon>Thermotogota</taxon>
        <taxon>Thermotogae</taxon>
        <taxon>Thermotogales</taxon>
        <taxon>Fervidobacteriaceae</taxon>
        <taxon>Thermosipho</taxon>
    </lineage>
</organism>
<sequence>MKIAKVILENFRAFYGRNEIPIEDFTVFIGRNDQGKSTILEAIDIFINDGKGVTKIEENDLNIKAKNEGNEIFKIGVCFKDLPENIVIDATNTTTLQNEYLLSKEGFLEIYKVFKNGKLQNKETYIRCMHPANDSFLEGLLKKKITELQNFVREKGPDCLDLRKSAELRKCIRDYYKSKDGDLVLKEIDLKINEEGMKDIWLQLEKCLPIFSLFHSDRPNTEQDSEIQDPLKTKVDEIFKREDIQNKLEEIAKEIDEELKKIANATVEKFRELSQQDTEIKPNIPEVGKLRWKDVYKGIGYNTDNDIPLNKRGSGLRRLVLVSSFLAEIKAQNESEDNLNVIYAIEEPETGLHPEMQKTLINNLIKLSKNGKHQILITTHSPALIRFFETDSVRYVEQENGKAKVYLFDENIGGKIVKELGLLPNIGKVVICVEGTNDKNFLMNINQNIPELMEIIDLKEKIESGLISIIPMQGSNLNEWIDCYALKNTNVVEFHLYDRDCDEKYKKAVEEVNQRKDGSYGVLTTKREIENYIPRRLIEGSLNIKIELDDWDNIDIPKKVKEKVTRFSDEKDVKNYLCGSLSKKITKKDLEDLNAWDEVKSWFEKIKELCSKSFDH</sequence>
<dbReference type="InterPro" id="IPR051396">
    <property type="entry name" value="Bact_Antivir_Def_Nuclease"/>
</dbReference>
<keyword evidence="1" id="KW-0175">Coiled coil</keyword>
<gene>
    <name evidence="3" type="ORF">BW47_05810</name>
</gene>
<proteinExistence type="predicted"/>
<dbReference type="InterPro" id="IPR041685">
    <property type="entry name" value="AAA_GajA/Old/RecF-like"/>
</dbReference>
<dbReference type="Proteomes" id="UP000185490">
    <property type="component" value="Chromosome"/>
</dbReference>
<dbReference type="Gene3D" id="3.40.50.300">
    <property type="entry name" value="P-loop containing nucleotide triphosphate hydrolases"/>
    <property type="match status" value="1"/>
</dbReference>